<keyword evidence="1" id="KW-0472">Membrane</keyword>
<evidence type="ECO:0000313" key="3">
    <source>
        <dbReference type="Proteomes" id="UP000648801"/>
    </source>
</evidence>
<evidence type="ECO:0000313" key="2">
    <source>
        <dbReference type="EMBL" id="GGA68857.1"/>
    </source>
</evidence>
<protein>
    <recommendedName>
        <fullName evidence="4">DoxX family protein</fullName>
    </recommendedName>
</protein>
<feature type="transmembrane region" description="Helical" evidence="1">
    <location>
        <begin position="38"/>
        <end position="61"/>
    </location>
</feature>
<gene>
    <name evidence="2" type="ORF">GCM10011507_20420</name>
</gene>
<organism evidence="2 3">
    <name type="scientific">Edaphobacter acidisoli</name>
    <dbReference type="NCBI Taxonomy" id="2040573"/>
    <lineage>
        <taxon>Bacteria</taxon>
        <taxon>Pseudomonadati</taxon>
        <taxon>Acidobacteriota</taxon>
        <taxon>Terriglobia</taxon>
        <taxon>Terriglobales</taxon>
        <taxon>Acidobacteriaceae</taxon>
        <taxon>Edaphobacter</taxon>
    </lineage>
</organism>
<reference evidence="2" key="2">
    <citation type="submission" date="2020-09" db="EMBL/GenBank/DDBJ databases">
        <authorList>
            <person name="Sun Q."/>
            <person name="Zhou Y."/>
        </authorList>
    </citation>
    <scope>NUCLEOTIDE SEQUENCE</scope>
    <source>
        <strain evidence="2">CGMCC 1.15447</strain>
    </source>
</reference>
<sequence>MVRGQQLAVYLLAAGIFAMGVVSVVSRDFAYTWQPVPAFAGRGMVAVACGLFMMALSVLLVFRPTFRIAVRVLFPFLIVWQCLKVPALIAAPKILGVWLGFGETAVLLAGGWVLFARFSEVESRGFFRYITGERGVRAATILMGAALLPIGLSHLVYAQITASLVPAWLPSRISWAYITGIGQMACGLGLLANVLARKAAFIETAMLAIFAFLVWGPDTWFASVPKLVGSPAGFRFPFTAFLITWVIGAAALIVAVNIGVKRSAREPVRDLV</sequence>
<feature type="transmembrane region" description="Helical" evidence="1">
    <location>
        <begin position="236"/>
        <end position="260"/>
    </location>
</feature>
<feature type="transmembrane region" description="Helical" evidence="1">
    <location>
        <begin position="68"/>
        <end position="89"/>
    </location>
</feature>
<reference evidence="2" key="1">
    <citation type="journal article" date="2014" name="Int. J. Syst. Evol. Microbiol.">
        <title>Complete genome sequence of Corynebacterium casei LMG S-19264T (=DSM 44701T), isolated from a smear-ripened cheese.</title>
        <authorList>
            <consortium name="US DOE Joint Genome Institute (JGI-PGF)"/>
            <person name="Walter F."/>
            <person name="Albersmeier A."/>
            <person name="Kalinowski J."/>
            <person name="Ruckert C."/>
        </authorList>
    </citation>
    <scope>NUCLEOTIDE SEQUENCE</scope>
    <source>
        <strain evidence="2">CGMCC 1.15447</strain>
    </source>
</reference>
<feature type="transmembrane region" description="Helical" evidence="1">
    <location>
        <begin position="7"/>
        <end position="26"/>
    </location>
</feature>
<feature type="transmembrane region" description="Helical" evidence="1">
    <location>
        <begin position="172"/>
        <end position="192"/>
    </location>
</feature>
<keyword evidence="3" id="KW-1185">Reference proteome</keyword>
<keyword evidence="1" id="KW-1133">Transmembrane helix</keyword>
<dbReference type="RefSeq" id="WP_188759193.1">
    <property type="nucleotide sequence ID" value="NZ_BMJB01000001.1"/>
</dbReference>
<feature type="transmembrane region" description="Helical" evidence="1">
    <location>
        <begin position="95"/>
        <end position="115"/>
    </location>
</feature>
<evidence type="ECO:0008006" key="4">
    <source>
        <dbReference type="Google" id="ProtNLM"/>
    </source>
</evidence>
<evidence type="ECO:0000256" key="1">
    <source>
        <dbReference type="SAM" id="Phobius"/>
    </source>
</evidence>
<name>A0A916W5N3_9BACT</name>
<keyword evidence="1" id="KW-0812">Transmembrane</keyword>
<dbReference type="EMBL" id="BMJB01000001">
    <property type="protein sequence ID" value="GGA68857.1"/>
    <property type="molecule type" value="Genomic_DNA"/>
</dbReference>
<feature type="transmembrane region" description="Helical" evidence="1">
    <location>
        <begin position="199"/>
        <end position="216"/>
    </location>
</feature>
<comment type="caution">
    <text evidence="2">The sequence shown here is derived from an EMBL/GenBank/DDBJ whole genome shotgun (WGS) entry which is preliminary data.</text>
</comment>
<feature type="transmembrane region" description="Helical" evidence="1">
    <location>
        <begin position="136"/>
        <end position="160"/>
    </location>
</feature>
<accession>A0A916W5N3</accession>
<proteinExistence type="predicted"/>
<dbReference type="Proteomes" id="UP000648801">
    <property type="component" value="Unassembled WGS sequence"/>
</dbReference>
<dbReference type="AlphaFoldDB" id="A0A916W5N3"/>